<dbReference type="AlphaFoldDB" id="A0A2B7YDH2"/>
<dbReference type="InterPro" id="IPR011009">
    <property type="entry name" value="Kinase-like_dom_sf"/>
</dbReference>
<dbReference type="Proteomes" id="UP000224634">
    <property type="component" value="Unassembled WGS sequence"/>
</dbReference>
<accession>A0A2B7YDH2</accession>
<dbReference type="SUPFAM" id="SSF56112">
    <property type="entry name" value="Protein kinase-like (PK-like)"/>
    <property type="match status" value="1"/>
</dbReference>
<evidence type="ECO:0000313" key="2">
    <source>
        <dbReference type="Proteomes" id="UP000224634"/>
    </source>
</evidence>
<gene>
    <name evidence="1" type="ORF">AJ80_04068</name>
</gene>
<protein>
    <recommendedName>
        <fullName evidence="3">Aminoglycoside phosphotransferase domain-containing protein</fullName>
    </recommendedName>
</protein>
<sequence length="240" mass="27843">MGRLGRTWIHFPDDTEWQIGAKISEKSDYLAAEDYPDELQTDISESQAVYHCCQTAGPEAGRAGMMKIRMQVPTEFPASDNRKERTREARIDLGPWTVQEIDNLSYLNERGCSVTPRLLTWDYLLQNQEMLIPGGYIAILVMEILPGVSLDHFWEYDLEKREKIRAAFRLALTELFSHNASPADKRLPNIHYDEGNDKRYILGYEDVHIPHLGGKPVTWTDSQYFYWDLAYRSFNGEENF</sequence>
<organism evidence="1 2">
    <name type="scientific">Polytolypa hystricis (strain UAMH7299)</name>
    <dbReference type="NCBI Taxonomy" id="1447883"/>
    <lineage>
        <taxon>Eukaryota</taxon>
        <taxon>Fungi</taxon>
        <taxon>Dikarya</taxon>
        <taxon>Ascomycota</taxon>
        <taxon>Pezizomycotina</taxon>
        <taxon>Eurotiomycetes</taxon>
        <taxon>Eurotiomycetidae</taxon>
        <taxon>Onygenales</taxon>
        <taxon>Onygenales incertae sedis</taxon>
        <taxon>Polytolypa</taxon>
    </lineage>
</organism>
<dbReference type="EMBL" id="PDNA01000049">
    <property type="protein sequence ID" value="PGH19315.1"/>
    <property type="molecule type" value="Genomic_DNA"/>
</dbReference>
<comment type="caution">
    <text evidence="1">The sequence shown here is derived from an EMBL/GenBank/DDBJ whole genome shotgun (WGS) entry which is preliminary data.</text>
</comment>
<proteinExistence type="predicted"/>
<evidence type="ECO:0008006" key="3">
    <source>
        <dbReference type="Google" id="ProtNLM"/>
    </source>
</evidence>
<evidence type="ECO:0000313" key="1">
    <source>
        <dbReference type="EMBL" id="PGH19315.1"/>
    </source>
</evidence>
<keyword evidence="2" id="KW-1185">Reference proteome</keyword>
<dbReference type="OrthoDB" id="5401170at2759"/>
<reference evidence="1 2" key="1">
    <citation type="submission" date="2017-10" db="EMBL/GenBank/DDBJ databases">
        <title>Comparative genomics in systemic dimorphic fungi from Ajellomycetaceae.</title>
        <authorList>
            <person name="Munoz J.F."/>
            <person name="Mcewen J.G."/>
            <person name="Clay O.K."/>
            <person name="Cuomo C.A."/>
        </authorList>
    </citation>
    <scope>NUCLEOTIDE SEQUENCE [LARGE SCALE GENOMIC DNA]</scope>
    <source>
        <strain evidence="1 2">UAMH7299</strain>
    </source>
</reference>
<name>A0A2B7YDH2_POLH7</name>